<evidence type="ECO:0000313" key="2">
    <source>
        <dbReference type="EMBL" id="CAG8562937.1"/>
    </source>
</evidence>
<dbReference type="PANTHER" id="PTHR37845">
    <property type="entry name" value="SEQUENCE ORPHAN"/>
    <property type="match status" value="1"/>
</dbReference>
<dbReference type="InterPro" id="IPR038781">
    <property type="entry name" value="C365.16-ike"/>
</dbReference>
<evidence type="ECO:0000313" key="3">
    <source>
        <dbReference type="Proteomes" id="UP000789831"/>
    </source>
</evidence>
<dbReference type="OrthoDB" id="275936at2759"/>
<dbReference type="AlphaFoldDB" id="A0A9N9FXH0"/>
<dbReference type="GO" id="GO:0005739">
    <property type="term" value="C:mitochondrion"/>
    <property type="evidence" value="ECO:0007669"/>
    <property type="project" value="TreeGrafter"/>
</dbReference>
<dbReference type="EMBL" id="CAJVPL010001284">
    <property type="protein sequence ID" value="CAG8562937.1"/>
    <property type="molecule type" value="Genomic_DNA"/>
</dbReference>
<evidence type="ECO:0000256" key="1">
    <source>
        <dbReference type="SAM" id="Phobius"/>
    </source>
</evidence>
<name>A0A9N9FXH0_9GLOM</name>
<keyword evidence="1" id="KW-0472">Membrane</keyword>
<keyword evidence="3" id="KW-1185">Reference proteome</keyword>
<dbReference type="PANTHER" id="PTHR37845:SF1">
    <property type="entry name" value="SEQUENCE ORPHAN"/>
    <property type="match status" value="1"/>
</dbReference>
<sequence>MEIVIKEKTDQKLIVLAKRLFVDFCAATSAAFLVSPFIAIIDRSVIENASGRNPLVTSIKAGFLSLLKKPHEFIRSRQFLLVYTVYSSTYITVNNVDTLCHHHSLNNQIPKFFGASFANMATCIYKDRQFTRMFGAIAPRSLPIATYGFFAARDSLTMAASFNMPDIMGSRLYENGWVSDRERAMNFAQIASPALAQLVSTPLHLFGLDLYNRRDVTMGGRTKLVMQQYSKSTFARIVRIAPAFGIGGVANRVFRRRIGQFMNVER</sequence>
<proteinExistence type="predicted"/>
<feature type="transmembrane region" description="Helical" evidence="1">
    <location>
        <begin position="20"/>
        <end position="41"/>
    </location>
</feature>
<dbReference type="Proteomes" id="UP000789831">
    <property type="component" value="Unassembled WGS sequence"/>
</dbReference>
<reference evidence="2" key="1">
    <citation type="submission" date="2021-06" db="EMBL/GenBank/DDBJ databases">
        <authorList>
            <person name="Kallberg Y."/>
            <person name="Tangrot J."/>
            <person name="Rosling A."/>
        </authorList>
    </citation>
    <scope>NUCLEOTIDE SEQUENCE</scope>
    <source>
        <strain evidence="2">MT106</strain>
    </source>
</reference>
<keyword evidence="1" id="KW-1133">Transmembrane helix</keyword>
<gene>
    <name evidence="2" type="ORF">AGERDE_LOCUS7243</name>
</gene>
<comment type="caution">
    <text evidence="2">The sequence shown here is derived from an EMBL/GenBank/DDBJ whole genome shotgun (WGS) entry which is preliminary data.</text>
</comment>
<organism evidence="2 3">
    <name type="scientific">Ambispora gerdemannii</name>
    <dbReference type="NCBI Taxonomy" id="144530"/>
    <lineage>
        <taxon>Eukaryota</taxon>
        <taxon>Fungi</taxon>
        <taxon>Fungi incertae sedis</taxon>
        <taxon>Mucoromycota</taxon>
        <taxon>Glomeromycotina</taxon>
        <taxon>Glomeromycetes</taxon>
        <taxon>Archaeosporales</taxon>
        <taxon>Ambisporaceae</taxon>
        <taxon>Ambispora</taxon>
    </lineage>
</organism>
<protein>
    <submittedName>
        <fullName evidence="2">2497_t:CDS:1</fullName>
    </submittedName>
</protein>
<keyword evidence="1" id="KW-0812">Transmembrane</keyword>
<accession>A0A9N9FXH0</accession>